<dbReference type="SUPFAM" id="SSF49265">
    <property type="entry name" value="Fibronectin type III"/>
    <property type="match status" value="1"/>
</dbReference>
<dbReference type="InterPro" id="IPR011041">
    <property type="entry name" value="Quinoprot_gluc/sorb_DH_b-prop"/>
</dbReference>
<dbReference type="InterPro" id="IPR011042">
    <property type="entry name" value="6-blade_b-propeller_TolB-like"/>
</dbReference>
<dbReference type="Pfam" id="PF20009">
    <property type="entry name" value="GEVED"/>
    <property type="match status" value="1"/>
</dbReference>
<evidence type="ECO:0000256" key="2">
    <source>
        <dbReference type="SAM" id="SignalP"/>
    </source>
</evidence>
<dbReference type="SUPFAM" id="SSF50952">
    <property type="entry name" value="Soluble quinoprotein glucose dehydrogenase"/>
    <property type="match status" value="1"/>
</dbReference>
<dbReference type="PROSITE" id="PS50853">
    <property type="entry name" value="FN3"/>
    <property type="match status" value="1"/>
</dbReference>
<gene>
    <name evidence="4" type="ORF">A8975_0356</name>
</gene>
<accession>A0ABY2G7I2</accession>
<dbReference type="InterPro" id="IPR013783">
    <property type="entry name" value="Ig-like_fold"/>
</dbReference>
<organism evidence="4 5">
    <name type="scientific">Meridianimaribacter flavus</name>
    <dbReference type="NCBI Taxonomy" id="571115"/>
    <lineage>
        <taxon>Bacteria</taxon>
        <taxon>Pseudomonadati</taxon>
        <taxon>Bacteroidota</taxon>
        <taxon>Flavobacteriia</taxon>
        <taxon>Flavobacteriales</taxon>
        <taxon>Flavobacteriaceae</taxon>
        <taxon>Meridianimaribacter</taxon>
    </lineage>
</organism>
<evidence type="ECO:0000313" key="5">
    <source>
        <dbReference type="Proteomes" id="UP000294930"/>
    </source>
</evidence>
<dbReference type="InterPro" id="IPR026444">
    <property type="entry name" value="Secre_tail"/>
</dbReference>
<dbReference type="InterPro" id="IPR003961">
    <property type="entry name" value="FN3_dom"/>
</dbReference>
<dbReference type="PANTHER" id="PTHR19328">
    <property type="entry name" value="HEDGEHOG-INTERACTING PROTEIN"/>
    <property type="match status" value="1"/>
</dbReference>
<dbReference type="Gene3D" id="2.60.40.10">
    <property type="entry name" value="Immunoglobulins"/>
    <property type="match status" value="1"/>
</dbReference>
<feature type="domain" description="Fibronectin type-III" evidence="3">
    <location>
        <begin position="625"/>
        <end position="709"/>
    </location>
</feature>
<reference evidence="4 5" key="1">
    <citation type="submission" date="2019-03" db="EMBL/GenBank/DDBJ databases">
        <title>Genomic Encyclopedia of Type Strains, Phase III (KMG-III): the genomes of soil and plant-associated and newly described type strains.</title>
        <authorList>
            <person name="Whitman W."/>
        </authorList>
    </citation>
    <scope>NUCLEOTIDE SEQUENCE [LARGE SCALE GENOMIC DNA]</scope>
    <source>
        <strain evidence="4 5">CGMCC 1.10957</strain>
    </source>
</reference>
<keyword evidence="1 2" id="KW-0732">Signal</keyword>
<name>A0ABY2G7I2_9FLAO</name>
<feature type="chain" id="PRO_5045385158" evidence="2">
    <location>
        <begin position="21"/>
        <end position="953"/>
    </location>
</feature>
<keyword evidence="5" id="KW-1185">Reference proteome</keyword>
<proteinExistence type="predicted"/>
<dbReference type="EMBL" id="SOQZ01000001">
    <property type="protein sequence ID" value="TDY13761.1"/>
    <property type="molecule type" value="Genomic_DNA"/>
</dbReference>
<dbReference type="Gene3D" id="2.120.10.30">
    <property type="entry name" value="TolB, C-terminal domain"/>
    <property type="match status" value="1"/>
</dbReference>
<dbReference type="Pfam" id="PF18962">
    <property type="entry name" value="Por_Secre_tail"/>
    <property type="match status" value="1"/>
</dbReference>
<dbReference type="PANTHER" id="PTHR19328:SF13">
    <property type="entry name" value="HIPL1 PROTEIN"/>
    <property type="match status" value="1"/>
</dbReference>
<dbReference type="InterPro" id="IPR036116">
    <property type="entry name" value="FN3_sf"/>
</dbReference>
<dbReference type="NCBIfam" id="TIGR04183">
    <property type="entry name" value="Por_Secre_tail"/>
    <property type="match status" value="1"/>
</dbReference>
<protein>
    <submittedName>
        <fullName evidence="4">PQQ-dependent dehydrogenase (S-GDH family)</fullName>
    </submittedName>
</protein>
<dbReference type="InterPro" id="IPR045474">
    <property type="entry name" value="GEVED"/>
</dbReference>
<evidence type="ECO:0000313" key="4">
    <source>
        <dbReference type="EMBL" id="TDY13761.1"/>
    </source>
</evidence>
<evidence type="ECO:0000259" key="3">
    <source>
        <dbReference type="PROSITE" id="PS50853"/>
    </source>
</evidence>
<dbReference type="Proteomes" id="UP000294930">
    <property type="component" value="Unassembled WGS sequence"/>
</dbReference>
<feature type="signal peptide" evidence="2">
    <location>
        <begin position="1"/>
        <end position="20"/>
    </location>
</feature>
<dbReference type="InterPro" id="IPR012938">
    <property type="entry name" value="Glc/Sorbosone_DH"/>
</dbReference>
<evidence type="ECO:0000256" key="1">
    <source>
        <dbReference type="ARBA" id="ARBA00022729"/>
    </source>
</evidence>
<sequence length="953" mass="103542">MKLKLLNLTLFALFTCLVVAQPVTNNSDWTVQNVTADHALDYPWEVTYAPDGNLWITERVGEKIVRFNTTTESITTMIDLSAKVANSTQGGLLGMAIHPALYNDITTTTNNYVFAAYNYDDNGYKLRIVRLVYNHATGNLTEDTSLNPNGSILEGLPGSGDHNSGRLIIGPDLKLYYTVGDQGANQFSYSCNPILSQVLPTSSTDYDNYPGKTLRINIDGSIPTDNPVLNGVKSHVNTYGHRNAQGIVFSQDGTLYASEHGPKTDDEINIITSGGDYGWPEIAGYYDNLAYTYCNWSSLEGACNAGSFSDHNCPSGADTATEYESYPSGAPNNFQPPIGTYNSTITTDPSGGWFTWPTVAPSSIDIHEVGNIPGWGRSLLIPSLKKGTIYRAKLTPEGTDIVGDSYEEFHSSNDRYRDIAISPDGLTIYAVTDNGGGTSGPSSNSGVSIENPGLIVKIQYVGSQVVNGPTANCQDIIVTLDATGSTTITANDIDNGSTGGSAGIDSIAIDRDAFSCEDTYEAQTVWLTVTDNDGNESRCTALVTVQPNSNPDPITAPSLDDIVSNCAITVEAPVITSNGCQEITATTTDNVTFNSGESGTITWSFNDNGNIVTSSQNVTVNTLSVPQNISVSPGATNAYVSWDEIEGVTFDVRYRELSEFTWIETSSPTNSIELTGLDVLTDYELQVRSNCGASYSSYSTTTYFTTLDIEYCDAVGTTDGGGNKTYITRVALSNVNNPSGETTYSDFTSQEAVLSNAVGNYNLTIDCFVGQSWINRGISVWIDYNIDGDFEDSNERVVYTSELISGSVPSTTYNISLPSSFQVGRTRMRVIMTQWYTQDSPCGTFTNISEVEDYAISLEDNTLSIQDEDAVNFSVYPNPMKDNVTVKLPSNVSFNNLNVKLYDVQGRVIKQRKIENSQREIVFDNLSSLNSGFYFIRIMSDNKQLLSKKLIKL</sequence>
<comment type="caution">
    <text evidence="4">The sequence shown here is derived from an EMBL/GenBank/DDBJ whole genome shotgun (WGS) entry which is preliminary data.</text>
</comment>
<dbReference type="RefSeq" id="WP_134198463.1">
    <property type="nucleotide sequence ID" value="NZ_SOQZ01000001.1"/>
</dbReference>
<dbReference type="Pfam" id="PF07995">
    <property type="entry name" value="GSDH"/>
    <property type="match status" value="2"/>
</dbReference>